<dbReference type="Proteomes" id="UP000473826">
    <property type="component" value="Unassembled WGS sequence"/>
</dbReference>
<name>A0A7D8YZY2_VANHU</name>
<evidence type="ECO:0000256" key="1">
    <source>
        <dbReference type="SAM" id="MobiDB-lite"/>
    </source>
</evidence>
<keyword evidence="3" id="KW-1185">Reference proteome</keyword>
<dbReference type="AlphaFoldDB" id="A0A7D8YZY2"/>
<evidence type="ECO:0000313" key="2">
    <source>
        <dbReference type="EMBL" id="TXT05042.1"/>
    </source>
</evidence>
<comment type="caution">
    <text evidence="2">The sequence shown here is derived from an EMBL/GenBank/DDBJ whole genome shotgun (WGS) entry which is preliminary data.</text>
</comment>
<sequence length="104" mass="11048">MAGIRELHAQDPATFTREMLSREFGVSWQAINRILKSNNWREKEGKKSLGKWDRGADGGVGPVPLIRQIFARKAGATGAGLKGAEREVGEGGRSGGSAAGSKGR</sequence>
<feature type="region of interest" description="Disordered" evidence="1">
    <location>
        <begin position="75"/>
        <end position="104"/>
    </location>
</feature>
<organism evidence="2 3">
    <name type="scientific">Vanrija humicola</name>
    <name type="common">Yeast</name>
    <name type="synonym">Cryptococcus humicola</name>
    <dbReference type="NCBI Taxonomy" id="5417"/>
    <lineage>
        <taxon>Eukaryota</taxon>
        <taxon>Fungi</taxon>
        <taxon>Dikarya</taxon>
        <taxon>Basidiomycota</taxon>
        <taxon>Agaricomycotina</taxon>
        <taxon>Tremellomycetes</taxon>
        <taxon>Trichosporonales</taxon>
        <taxon>Trichosporonaceae</taxon>
        <taxon>Vanrija</taxon>
    </lineage>
</organism>
<proteinExistence type="predicted"/>
<accession>A0A7D8YZY2</accession>
<gene>
    <name evidence="2" type="ORF">VHUM_03862</name>
</gene>
<dbReference type="EMBL" id="QKWK01000012">
    <property type="protein sequence ID" value="TXT05042.1"/>
    <property type="molecule type" value="Genomic_DNA"/>
</dbReference>
<reference evidence="2 3" key="1">
    <citation type="journal article" date="2019" name="PLoS Genet.">
        <title>Convergent evolution of linked mating-type loci in basidiomycete fungi.</title>
        <authorList>
            <person name="Sun S."/>
            <person name="Coelho M.A."/>
            <person name="Heitman J."/>
            <person name="Nowrousian M."/>
        </authorList>
    </citation>
    <scope>NUCLEOTIDE SEQUENCE [LARGE SCALE GENOMIC DNA]</scope>
    <source>
        <strain evidence="2 3">CBS 4282</strain>
    </source>
</reference>
<evidence type="ECO:0008006" key="4">
    <source>
        <dbReference type="Google" id="ProtNLM"/>
    </source>
</evidence>
<evidence type="ECO:0000313" key="3">
    <source>
        <dbReference type="Proteomes" id="UP000473826"/>
    </source>
</evidence>
<protein>
    <recommendedName>
        <fullName evidence="4">Required for respiratory growth protein 9, mitochondrial</fullName>
    </recommendedName>
</protein>
<dbReference type="Pfam" id="PF12824">
    <property type="entry name" value="MRP-L20"/>
    <property type="match status" value="1"/>
</dbReference>
<dbReference type="OrthoDB" id="5578174at2759"/>